<keyword evidence="8 15" id="KW-0547">Nucleotide-binding</keyword>
<dbReference type="InterPro" id="IPR008271">
    <property type="entry name" value="Ser/Thr_kinase_AS"/>
</dbReference>
<evidence type="ECO:0000256" key="8">
    <source>
        <dbReference type="ARBA" id="ARBA00022741"/>
    </source>
</evidence>
<proteinExistence type="inferred from homology"/>
<evidence type="ECO:0000256" key="7">
    <source>
        <dbReference type="ARBA" id="ARBA00022737"/>
    </source>
</evidence>
<dbReference type="PROSITE" id="PS50011">
    <property type="entry name" value="PROTEIN_KINASE_DOM"/>
    <property type="match status" value="1"/>
</dbReference>
<gene>
    <name evidence="19" type="ORF">CR513_41060</name>
</gene>
<dbReference type="Gene3D" id="1.10.510.10">
    <property type="entry name" value="Transferase(Phosphotransferase) domain 1"/>
    <property type="match status" value="1"/>
</dbReference>
<dbReference type="AlphaFoldDB" id="A0A371FK50"/>
<comment type="catalytic activity">
    <reaction evidence="14">
        <text>L-seryl-[protein] + ATP = O-phospho-L-seryl-[protein] + ADP + H(+)</text>
        <dbReference type="Rhea" id="RHEA:17989"/>
        <dbReference type="Rhea" id="RHEA-COMP:9863"/>
        <dbReference type="Rhea" id="RHEA-COMP:11604"/>
        <dbReference type="ChEBI" id="CHEBI:15378"/>
        <dbReference type="ChEBI" id="CHEBI:29999"/>
        <dbReference type="ChEBI" id="CHEBI:30616"/>
        <dbReference type="ChEBI" id="CHEBI:83421"/>
        <dbReference type="ChEBI" id="CHEBI:456216"/>
        <dbReference type="EC" id="2.7.11.1"/>
    </reaction>
</comment>
<evidence type="ECO:0000256" key="2">
    <source>
        <dbReference type="ARBA" id="ARBA00012513"/>
    </source>
</evidence>
<evidence type="ECO:0000313" key="20">
    <source>
        <dbReference type="Proteomes" id="UP000257109"/>
    </source>
</evidence>
<evidence type="ECO:0000256" key="10">
    <source>
        <dbReference type="ARBA" id="ARBA00022837"/>
    </source>
</evidence>
<keyword evidence="7" id="KW-0677">Repeat</keyword>
<accession>A0A371FK50</accession>
<keyword evidence="17" id="KW-0472">Membrane</keyword>
<keyword evidence="9" id="KW-0418">Kinase</keyword>
<evidence type="ECO:0000256" key="1">
    <source>
        <dbReference type="ARBA" id="ARBA00005354"/>
    </source>
</evidence>
<dbReference type="GO" id="GO:0004674">
    <property type="term" value="F:protein serine/threonine kinase activity"/>
    <property type="evidence" value="ECO:0007669"/>
    <property type="project" value="UniProtKB-KW"/>
</dbReference>
<evidence type="ECO:0000256" key="13">
    <source>
        <dbReference type="ARBA" id="ARBA00047899"/>
    </source>
</evidence>
<evidence type="ECO:0000256" key="6">
    <source>
        <dbReference type="ARBA" id="ARBA00022723"/>
    </source>
</evidence>
<organism evidence="19 20">
    <name type="scientific">Mucuna pruriens</name>
    <name type="common">Velvet bean</name>
    <name type="synonym">Dolichos pruriens</name>
    <dbReference type="NCBI Taxonomy" id="157652"/>
    <lineage>
        <taxon>Eukaryota</taxon>
        <taxon>Viridiplantae</taxon>
        <taxon>Streptophyta</taxon>
        <taxon>Embryophyta</taxon>
        <taxon>Tracheophyta</taxon>
        <taxon>Spermatophyta</taxon>
        <taxon>Magnoliopsida</taxon>
        <taxon>eudicotyledons</taxon>
        <taxon>Gunneridae</taxon>
        <taxon>Pentapetalae</taxon>
        <taxon>rosids</taxon>
        <taxon>fabids</taxon>
        <taxon>Fabales</taxon>
        <taxon>Fabaceae</taxon>
        <taxon>Papilionoideae</taxon>
        <taxon>50 kb inversion clade</taxon>
        <taxon>NPAAA clade</taxon>
        <taxon>indigoferoid/millettioid clade</taxon>
        <taxon>Phaseoleae</taxon>
        <taxon>Mucuna</taxon>
    </lineage>
</organism>
<dbReference type="OrthoDB" id="40902at2759"/>
<evidence type="ECO:0000256" key="15">
    <source>
        <dbReference type="PROSITE-ProRule" id="PRU10141"/>
    </source>
</evidence>
<comment type="similarity">
    <text evidence="1">Belongs to the protein kinase superfamily. CAMK Ser/Thr protein kinase family. CaMK subfamily.</text>
</comment>
<name>A0A371FK50_MUCPR</name>
<dbReference type="EMBL" id="QJKJ01008804">
    <property type="protein sequence ID" value="RDX78631.1"/>
    <property type="molecule type" value="Genomic_DNA"/>
</dbReference>
<dbReference type="Pfam" id="PF00069">
    <property type="entry name" value="Pkinase"/>
    <property type="match status" value="2"/>
</dbReference>
<keyword evidence="20" id="KW-1185">Reference proteome</keyword>
<dbReference type="Proteomes" id="UP000257109">
    <property type="component" value="Unassembled WGS sequence"/>
</dbReference>
<dbReference type="GO" id="GO:0005524">
    <property type="term" value="F:ATP binding"/>
    <property type="evidence" value="ECO:0007669"/>
    <property type="project" value="UniProtKB-UniRule"/>
</dbReference>
<dbReference type="Gene3D" id="3.30.200.20">
    <property type="entry name" value="Phosphorylase Kinase, domain 1"/>
    <property type="match status" value="1"/>
</dbReference>
<keyword evidence="4" id="KW-0597">Phosphoprotein</keyword>
<dbReference type="PROSITE" id="PS00107">
    <property type="entry name" value="PROTEIN_KINASE_ATP"/>
    <property type="match status" value="1"/>
</dbReference>
<evidence type="ECO:0000259" key="18">
    <source>
        <dbReference type="PROSITE" id="PS50011"/>
    </source>
</evidence>
<sequence length="298" mass="34073">MSKSKAETSAVAPKRAWVLPYRTKNLAEVYTLGRELGKGQFGITFQCTQNSTGRTYACKSIAKRKLLCKKDYDDVWREVQIMQHLSENPNVVRIHETYEDASSVYLIMELCEGGDLFDKIEQKGRYGEREAANLIKNVVEIIEGCHSRGVFHRDIKPENLLFDAVGEDAKLKIIDFGMSVFYEPAMLSRLFEVSPILNFCHYQINQNPFTLCTLNTVLFFSGEIFCDVVGSPYYVAPEVLHKHYGPESDMWSAGVILYILLCGVPPFWAGSYMSLIHQIINCRCRHIIVFFMCILHHC</sequence>
<evidence type="ECO:0000256" key="16">
    <source>
        <dbReference type="RuleBase" id="RU000304"/>
    </source>
</evidence>
<feature type="transmembrane region" description="Helical" evidence="17">
    <location>
        <begin position="250"/>
        <end position="269"/>
    </location>
</feature>
<evidence type="ECO:0000256" key="17">
    <source>
        <dbReference type="SAM" id="Phobius"/>
    </source>
</evidence>
<dbReference type="EC" id="2.7.11.1" evidence="2"/>
<dbReference type="SMART" id="SM00220">
    <property type="entry name" value="S_TKc"/>
    <property type="match status" value="1"/>
</dbReference>
<dbReference type="FunFam" id="3.30.200.20:FF:000004">
    <property type="entry name" value="Calcium-dependent protein kinase 1"/>
    <property type="match status" value="1"/>
</dbReference>
<keyword evidence="11 15" id="KW-0067">ATP-binding</keyword>
<evidence type="ECO:0000313" key="19">
    <source>
        <dbReference type="EMBL" id="RDX78631.1"/>
    </source>
</evidence>
<dbReference type="InterPro" id="IPR017441">
    <property type="entry name" value="Protein_kinase_ATP_BS"/>
</dbReference>
<reference evidence="19" key="1">
    <citation type="submission" date="2018-05" db="EMBL/GenBank/DDBJ databases">
        <title>Draft genome of Mucuna pruriens seed.</title>
        <authorList>
            <person name="Nnadi N.E."/>
            <person name="Vos R."/>
            <person name="Hasami M.H."/>
            <person name="Devisetty U.K."/>
            <person name="Aguiy J.C."/>
        </authorList>
    </citation>
    <scope>NUCLEOTIDE SEQUENCE [LARGE SCALE GENOMIC DNA]</scope>
    <source>
        <strain evidence="19">JCA_2017</strain>
    </source>
</reference>
<comment type="caution">
    <text evidence="19">The sequence shown here is derived from an EMBL/GenBank/DDBJ whole genome shotgun (WGS) entry which is preliminary data.</text>
</comment>
<evidence type="ECO:0000256" key="12">
    <source>
        <dbReference type="ARBA" id="ARBA00024334"/>
    </source>
</evidence>
<dbReference type="InterPro" id="IPR011009">
    <property type="entry name" value="Kinase-like_dom_sf"/>
</dbReference>
<dbReference type="PANTHER" id="PTHR24349">
    <property type="entry name" value="SERINE/THREONINE-PROTEIN KINASE"/>
    <property type="match status" value="1"/>
</dbReference>
<dbReference type="SUPFAM" id="SSF56112">
    <property type="entry name" value="Protein kinase-like (PK-like)"/>
    <property type="match status" value="1"/>
</dbReference>
<feature type="binding site" evidence="15">
    <location>
        <position position="63"/>
    </location>
    <ligand>
        <name>ATP</name>
        <dbReference type="ChEBI" id="CHEBI:30616"/>
    </ligand>
</feature>
<evidence type="ECO:0000256" key="11">
    <source>
        <dbReference type="ARBA" id="ARBA00022840"/>
    </source>
</evidence>
<dbReference type="GO" id="GO:0046872">
    <property type="term" value="F:metal ion binding"/>
    <property type="evidence" value="ECO:0007669"/>
    <property type="project" value="UniProtKB-KW"/>
</dbReference>
<keyword evidence="6" id="KW-0479">Metal-binding</keyword>
<evidence type="ECO:0000256" key="4">
    <source>
        <dbReference type="ARBA" id="ARBA00022553"/>
    </source>
</evidence>
<evidence type="ECO:0000256" key="9">
    <source>
        <dbReference type="ARBA" id="ARBA00022777"/>
    </source>
</evidence>
<evidence type="ECO:0000256" key="3">
    <source>
        <dbReference type="ARBA" id="ARBA00022527"/>
    </source>
</evidence>
<comment type="catalytic activity">
    <reaction evidence="13">
        <text>L-threonyl-[protein] + ATP = O-phospho-L-threonyl-[protein] + ADP + H(+)</text>
        <dbReference type="Rhea" id="RHEA:46608"/>
        <dbReference type="Rhea" id="RHEA-COMP:11060"/>
        <dbReference type="Rhea" id="RHEA-COMP:11605"/>
        <dbReference type="ChEBI" id="CHEBI:15378"/>
        <dbReference type="ChEBI" id="CHEBI:30013"/>
        <dbReference type="ChEBI" id="CHEBI:30616"/>
        <dbReference type="ChEBI" id="CHEBI:61977"/>
        <dbReference type="ChEBI" id="CHEBI:456216"/>
        <dbReference type="EC" id="2.7.11.1"/>
    </reaction>
</comment>
<comment type="similarity">
    <text evidence="12">Belongs to the protein kinase superfamily. Ser/Thr protein kinase family. CDPK subfamily.</text>
</comment>
<keyword evidence="10" id="KW-0106">Calcium</keyword>
<dbReference type="STRING" id="157652.A0A371FK50"/>
<dbReference type="InterPro" id="IPR050205">
    <property type="entry name" value="CDPK_Ser/Thr_kinases"/>
</dbReference>
<keyword evidence="3 16" id="KW-0723">Serine/threonine-protein kinase</keyword>
<feature type="non-terminal residue" evidence="19">
    <location>
        <position position="1"/>
    </location>
</feature>
<feature type="domain" description="Protein kinase" evidence="18">
    <location>
        <begin position="30"/>
        <end position="298"/>
    </location>
</feature>
<protein>
    <recommendedName>
        <fullName evidence="2">non-specific serine/threonine protein kinase</fullName>
        <ecNumber evidence="2">2.7.11.1</ecNumber>
    </recommendedName>
</protein>
<keyword evidence="17" id="KW-1133">Transmembrane helix</keyword>
<dbReference type="InterPro" id="IPR000719">
    <property type="entry name" value="Prot_kinase_dom"/>
</dbReference>
<dbReference type="PROSITE" id="PS00108">
    <property type="entry name" value="PROTEIN_KINASE_ST"/>
    <property type="match status" value="1"/>
</dbReference>
<evidence type="ECO:0000256" key="14">
    <source>
        <dbReference type="ARBA" id="ARBA00048679"/>
    </source>
</evidence>
<keyword evidence="17" id="KW-0812">Transmembrane</keyword>
<keyword evidence="5" id="KW-0808">Transferase</keyword>
<evidence type="ECO:0000256" key="5">
    <source>
        <dbReference type="ARBA" id="ARBA00022679"/>
    </source>
</evidence>